<dbReference type="OrthoDB" id="3267806at2759"/>
<reference evidence="2 3" key="1">
    <citation type="journal article" date="2019" name="Nat. Ecol. Evol.">
        <title>Megaphylogeny resolves global patterns of mushroom evolution.</title>
        <authorList>
            <person name="Varga T."/>
            <person name="Krizsan K."/>
            <person name="Foldi C."/>
            <person name="Dima B."/>
            <person name="Sanchez-Garcia M."/>
            <person name="Sanchez-Ramirez S."/>
            <person name="Szollosi G.J."/>
            <person name="Szarkandi J.G."/>
            <person name="Papp V."/>
            <person name="Albert L."/>
            <person name="Andreopoulos W."/>
            <person name="Angelini C."/>
            <person name="Antonin V."/>
            <person name="Barry K.W."/>
            <person name="Bougher N.L."/>
            <person name="Buchanan P."/>
            <person name="Buyck B."/>
            <person name="Bense V."/>
            <person name="Catcheside P."/>
            <person name="Chovatia M."/>
            <person name="Cooper J."/>
            <person name="Damon W."/>
            <person name="Desjardin D."/>
            <person name="Finy P."/>
            <person name="Geml J."/>
            <person name="Haridas S."/>
            <person name="Hughes K."/>
            <person name="Justo A."/>
            <person name="Karasinski D."/>
            <person name="Kautmanova I."/>
            <person name="Kiss B."/>
            <person name="Kocsube S."/>
            <person name="Kotiranta H."/>
            <person name="LaButti K.M."/>
            <person name="Lechner B.E."/>
            <person name="Liimatainen K."/>
            <person name="Lipzen A."/>
            <person name="Lukacs Z."/>
            <person name="Mihaltcheva S."/>
            <person name="Morgado L.N."/>
            <person name="Niskanen T."/>
            <person name="Noordeloos M.E."/>
            <person name="Ohm R.A."/>
            <person name="Ortiz-Santana B."/>
            <person name="Ovrebo C."/>
            <person name="Racz N."/>
            <person name="Riley R."/>
            <person name="Savchenko A."/>
            <person name="Shiryaev A."/>
            <person name="Soop K."/>
            <person name="Spirin V."/>
            <person name="Szebenyi C."/>
            <person name="Tomsovsky M."/>
            <person name="Tulloss R.E."/>
            <person name="Uehling J."/>
            <person name="Grigoriev I.V."/>
            <person name="Vagvolgyi C."/>
            <person name="Papp T."/>
            <person name="Martin F.M."/>
            <person name="Miettinen O."/>
            <person name="Hibbett D.S."/>
            <person name="Nagy L.G."/>
        </authorList>
    </citation>
    <scope>NUCLEOTIDE SEQUENCE [LARGE SCALE GENOMIC DNA]</scope>
    <source>
        <strain evidence="2 3">CBS 309.79</strain>
    </source>
</reference>
<dbReference type="Proteomes" id="UP000305067">
    <property type="component" value="Unassembled WGS sequence"/>
</dbReference>
<evidence type="ECO:0000313" key="3">
    <source>
        <dbReference type="Proteomes" id="UP000305067"/>
    </source>
</evidence>
<evidence type="ECO:0000256" key="1">
    <source>
        <dbReference type="SAM" id="Phobius"/>
    </source>
</evidence>
<accession>A0A5C3Q3F3</accession>
<feature type="transmembrane region" description="Helical" evidence="1">
    <location>
        <begin position="211"/>
        <end position="231"/>
    </location>
</feature>
<keyword evidence="1" id="KW-1133">Transmembrane helix</keyword>
<feature type="transmembrane region" description="Helical" evidence="1">
    <location>
        <begin position="137"/>
        <end position="160"/>
    </location>
</feature>
<keyword evidence="1" id="KW-0812">Transmembrane</keyword>
<name>A0A5C3Q3F3_9AGAR</name>
<proteinExistence type="predicted"/>
<keyword evidence="1" id="KW-0472">Membrane</keyword>
<feature type="transmembrane region" description="Helical" evidence="1">
    <location>
        <begin position="16"/>
        <end position="43"/>
    </location>
</feature>
<protein>
    <submittedName>
        <fullName evidence="2">Uncharacterized protein</fullName>
    </submittedName>
</protein>
<evidence type="ECO:0000313" key="2">
    <source>
        <dbReference type="EMBL" id="TFK96614.1"/>
    </source>
</evidence>
<feature type="transmembrane region" description="Helical" evidence="1">
    <location>
        <begin position="181"/>
        <end position="205"/>
    </location>
</feature>
<feature type="transmembrane region" description="Helical" evidence="1">
    <location>
        <begin position="63"/>
        <end position="84"/>
    </location>
</feature>
<dbReference type="AlphaFoldDB" id="A0A5C3Q3F3"/>
<gene>
    <name evidence="2" type="ORF">BDV98DRAFT_555045</name>
</gene>
<feature type="transmembrane region" description="Helical" evidence="1">
    <location>
        <begin position="96"/>
        <end position="117"/>
    </location>
</feature>
<dbReference type="EMBL" id="ML178857">
    <property type="protein sequence ID" value="TFK96614.1"/>
    <property type="molecule type" value="Genomic_DNA"/>
</dbReference>
<sequence length="297" mass="32772">MRALLRPHRGSKPRHLLVIYTVVLFTLGTIFTAINARITQLAFVDNRGFEGGPEAWTLTNYSTAMPLTANCAFIIANWLADALLLYRCKVVWRHTYWVLGFPILIALGDITMGSLYLYQLSSPGSHLFTQEAIDFGLPYFVLSTSLNIVLTILLCSRLIYHQRAISKVGANVRVHGLPYMSIVSILVESSAIYAVFSIIFIATYAAEQVSAALALPLLAQAQIISPLMIIFRVAKRKAWTSENTASLTFPASGSSYEMDSHSGERSPHKLVMVTNPGSTGTVFREVNVQKESITTPI</sequence>
<keyword evidence="3" id="KW-1185">Reference proteome</keyword>
<organism evidence="2 3">
    <name type="scientific">Pterulicium gracile</name>
    <dbReference type="NCBI Taxonomy" id="1884261"/>
    <lineage>
        <taxon>Eukaryota</taxon>
        <taxon>Fungi</taxon>
        <taxon>Dikarya</taxon>
        <taxon>Basidiomycota</taxon>
        <taxon>Agaricomycotina</taxon>
        <taxon>Agaricomycetes</taxon>
        <taxon>Agaricomycetidae</taxon>
        <taxon>Agaricales</taxon>
        <taxon>Pleurotineae</taxon>
        <taxon>Pterulaceae</taxon>
        <taxon>Pterulicium</taxon>
    </lineage>
</organism>